<protein>
    <submittedName>
        <fullName evidence="1">Uncharacterized protein</fullName>
    </submittedName>
</protein>
<dbReference type="AlphaFoldDB" id="A0A6G7Y7X6"/>
<evidence type="ECO:0000313" key="1">
    <source>
        <dbReference type="EMBL" id="QIK72731.1"/>
    </source>
</evidence>
<dbReference type="EMBL" id="CP049865">
    <property type="protein sequence ID" value="QIK72731.1"/>
    <property type="molecule type" value="Genomic_DNA"/>
</dbReference>
<organism evidence="1 2">
    <name type="scientific">Propioniciclava coleopterorum</name>
    <dbReference type="NCBI Taxonomy" id="2714937"/>
    <lineage>
        <taxon>Bacteria</taxon>
        <taxon>Bacillati</taxon>
        <taxon>Actinomycetota</taxon>
        <taxon>Actinomycetes</taxon>
        <taxon>Propionibacteriales</taxon>
        <taxon>Propionibacteriaceae</taxon>
        <taxon>Propioniciclava</taxon>
    </lineage>
</organism>
<keyword evidence="2" id="KW-1185">Reference proteome</keyword>
<sequence length="79" mass="9251">MARLDSEERDDLPDSAFAFPEQRKLPMVDADHIRNAIARFDQVEDVTDADRDKAWKRLVAQARKHDIEVSEDSWRELGR</sequence>
<dbReference type="RefSeq" id="WP_166233804.1">
    <property type="nucleotide sequence ID" value="NZ_CP049865.1"/>
</dbReference>
<proteinExistence type="predicted"/>
<name>A0A6G7Y7X6_9ACTN</name>
<dbReference type="InterPro" id="IPR046489">
    <property type="entry name" value="DUF6582"/>
</dbReference>
<dbReference type="Proteomes" id="UP000501058">
    <property type="component" value="Chromosome"/>
</dbReference>
<accession>A0A6G7Y7X6</accession>
<dbReference type="Pfam" id="PF20223">
    <property type="entry name" value="DUF6582"/>
    <property type="match status" value="1"/>
</dbReference>
<dbReference type="KEGG" id="prv:G7070_11175"/>
<reference evidence="1 2" key="1">
    <citation type="submission" date="2020-03" db="EMBL/GenBank/DDBJ databases">
        <title>Propioniciclava sp. nov., isolated from Hydrophilus acuminatus.</title>
        <authorList>
            <person name="Hyun D.-W."/>
            <person name="Bae J.-W."/>
        </authorList>
    </citation>
    <scope>NUCLEOTIDE SEQUENCE [LARGE SCALE GENOMIC DNA]</scope>
    <source>
        <strain evidence="1 2">HDW11</strain>
    </source>
</reference>
<evidence type="ECO:0000313" key="2">
    <source>
        <dbReference type="Proteomes" id="UP000501058"/>
    </source>
</evidence>
<gene>
    <name evidence="1" type="ORF">G7070_11175</name>
</gene>